<dbReference type="OrthoDB" id="1493864at2"/>
<reference evidence="1 2" key="1">
    <citation type="submission" date="2016-11" db="EMBL/GenBank/DDBJ databases">
        <authorList>
            <person name="Jaros S."/>
            <person name="Januszkiewicz K."/>
            <person name="Wedrychowicz H."/>
        </authorList>
    </citation>
    <scope>NUCLEOTIDE SEQUENCE [LARGE SCALE GENOMIC DNA]</scope>
    <source>
        <strain evidence="1 2">CGMCC 1.12145</strain>
    </source>
</reference>
<protein>
    <submittedName>
        <fullName evidence="1">Uncharacterized protein</fullName>
    </submittedName>
</protein>
<name>A0A1K1MB53_9FLAO</name>
<accession>A0A1K1MB53</accession>
<proteinExistence type="predicted"/>
<evidence type="ECO:0000313" key="2">
    <source>
        <dbReference type="Proteomes" id="UP000182248"/>
    </source>
</evidence>
<dbReference type="Proteomes" id="UP000182248">
    <property type="component" value="Unassembled WGS sequence"/>
</dbReference>
<keyword evidence="2" id="KW-1185">Reference proteome</keyword>
<sequence length="182" mass="20821">MEHTVSDYFEAHKILAKRISEVKAMEQGVKSWQDIRKTNPEVAMAAGRIEELIEIFTWETRETDLIRLAFIDVGTAIEKQLEDISKAGLWPDPCNGGISDDFRLCRDISGAFRAALYSHGRYAPEIVIKTTATAWDVYKITTYIENMLRQLGCATFDNLLEAVTYYEKSETLLQLIFRDSDK</sequence>
<dbReference type="RefSeq" id="WP_072315753.1">
    <property type="nucleotide sequence ID" value="NZ_FPJE01000002.1"/>
</dbReference>
<dbReference type="AlphaFoldDB" id="A0A1K1MB53"/>
<dbReference type="EMBL" id="FPJE01000002">
    <property type="protein sequence ID" value="SFW19190.1"/>
    <property type="molecule type" value="Genomic_DNA"/>
</dbReference>
<evidence type="ECO:0000313" key="1">
    <source>
        <dbReference type="EMBL" id="SFW19190.1"/>
    </source>
</evidence>
<gene>
    <name evidence="1" type="ORF">SAMN02927921_00458</name>
</gene>
<organism evidence="1 2">
    <name type="scientific">Sinomicrobium oceani</name>
    <dbReference type="NCBI Taxonomy" id="1150368"/>
    <lineage>
        <taxon>Bacteria</taxon>
        <taxon>Pseudomonadati</taxon>
        <taxon>Bacteroidota</taxon>
        <taxon>Flavobacteriia</taxon>
        <taxon>Flavobacteriales</taxon>
        <taxon>Flavobacteriaceae</taxon>
        <taxon>Sinomicrobium</taxon>
    </lineage>
</organism>